<name>A0AAV8FN29_9POAL</name>
<comment type="similarity">
    <text evidence="3">Belongs to the HARBI1 family.</text>
</comment>
<dbReference type="GO" id="GO:0005634">
    <property type="term" value="C:nucleus"/>
    <property type="evidence" value="ECO:0007669"/>
    <property type="project" value="UniProtKB-SubCell"/>
</dbReference>
<dbReference type="Pfam" id="PF26138">
    <property type="entry name" value="DUF8040"/>
    <property type="match status" value="1"/>
</dbReference>
<evidence type="ECO:0000313" key="11">
    <source>
        <dbReference type="Proteomes" id="UP001140206"/>
    </source>
</evidence>
<dbReference type="Pfam" id="PF13359">
    <property type="entry name" value="DDE_Tnp_4"/>
    <property type="match status" value="1"/>
</dbReference>
<evidence type="ECO:0000259" key="8">
    <source>
        <dbReference type="Pfam" id="PF13359"/>
    </source>
</evidence>
<evidence type="ECO:0000256" key="5">
    <source>
        <dbReference type="ARBA" id="ARBA00022723"/>
    </source>
</evidence>
<keyword evidence="5" id="KW-0479">Metal-binding</keyword>
<keyword evidence="7" id="KW-0539">Nucleus</keyword>
<keyword evidence="6" id="KW-0378">Hydrolase</keyword>
<dbReference type="GO" id="GO:0016787">
    <property type="term" value="F:hydrolase activity"/>
    <property type="evidence" value="ECO:0007669"/>
    <property type="project" value="UniProtKB-KW"/>
</dbReference>
<keyword evidence="11" id="KW-1185">Reference proteome</keyword>
<accession>A0AAV8FN29</accession>
<evidence type="ECO:0000256" key="2">
    <source>
        <dbReference type="ARBA" id="ARBA00004123"/>
    </source>
</evidence>
<comment type="subcellular location">
    <subcellularLocation>
        <location evidence="2">Nucleus</location>
    </subcellularLocation>
</comment>
<feature type="domain" description="DDE Tnp4" evidence="8">
    <location>
        <begin position="172"/>
        <end position="337"/>
    </location>
</feature>
<dbReference type="PANTHER" id="PTHR22930">
    <property type="match status" value="1"/>
</dbReference>
<comment type="cofactor">
    <cofactor evidence="1">
        <name>a divalent metal cation</name>
        <dbReference type="ChEBI" id="CHEBI:60240"/>
    </cofactor>
</comment>
<dbReference type="Proteomes" id="UP001140206">
    <property type="component" value="Chromosome 2"/>
</dbReference>
<feature type="domain" description="DUF8040" evidence="9">
    <location>
        <begin position="44"/>
        <end position="135"/>
    </location>
</feature>
<dbReference type="InterPro" id="IPR045249">
    <property type="entry name" value="HARBI1-like"/>
</dbReference>
<dbReference type="AlphaFoldDB" id="A0AAV8FN29"/>
<evidence type="ECO:0000256" key="7">
    <source>
        <dbReference type="ARBA" id="ARBA00023242"/>
    </source>
</evidence>
<dbReference type="InterPro" id="IPR027806">
    <property type="entry name" value="HARBI1_dom"/>
</dbReference>
<organism evidence="10 11">
    <name type="scientific">Rhynchospora pubera</name>
    <dbReference type="NCBI Taxonomy" id="906938"/>
    <lineage>
        <taxon>Eukaryota</taxon>
        <taxon>Viridiplantae</taxon>
        <taxon>Streptophyta</taxon>
        <taxon>Embryophyta</taxon>
        <taxon>Tracheophyta</taxon>
        <taxon>Spermatophyta</taxon>
        <taxon>Magnoliopsida</taxon>
        <taxon>Liliopsida</taxon>
        <taxon>Poales</taxon>
        <taxon>Cyperaceae</taxon>
        <taxon>Cyperoideae</taxon>
        <taxon>Rhynchosporeae</taxon>
        <taxon>Rhynchospora</taxon>
    </lineage>
</organism>
<evidence type="ECO:0000256" key="6">
    <source>
        <dbReference type="ARBA" id="ARBA00022801"/>
    </source>
</evidence>
<sequence>MSSDVSSTSDEEMEDLIIEACAWWFNAAQVCMRDNWNEVRNDMKVTGKEWILNILDNHHPRCYESFRLSTDNFNILCDELREKGLVSNGDVIIEEQVAMFLQIVGHATDMRKVGEDFQHSTETVWRCFNKVLHCVLLMQSDYIKLPGLNAPIHPELSEGTIYAPFKDALGAVDGTHILAFPDRDDEFSKERFRNSKHGYSQNVMAAVDFDGNFLAVVAGWEGSAHDNSILRKAVEDGFVVPSGKYYLVDGGYANTSEFLGPYRGKPYQLAEFCAQSQNQNQYECPEDLFNYRHAQLKNIVEKTFGILKTRFKICQWMRKYKFKTQTKVVIACCVLHNFIKHHNRLQGISDEELFNGPAENDLACGDDSIVGDMGASDTPEGDHLRSSIKNILWATR</sequence>
<evidence type="ECO:0000256" key="3">
    <source>
        <dbReference type="ARBA" id="ARBA00006958"/>
    </source>
</evidence>
<dbReference type="InterPro" id="IPR058353">
    <property type="entry name" value="DUF8040"/>
</dbReference>
<dbReference type="EMBL" id="JAMFTS010000002">
    <property type="protein sequence ID" value="KAJ4793540.1"/>
    <property type="molecule type" value="Genomic_DNA"/>
</dbReference>
<dbReference type="GO" id="GO:0046872">
    <property type="term" value="F:metal ion binding"/>
    <property type="evidence" value="ECO:0007669"/>
    <property type="project" value="UniProtKB-KW"/>
</dbReference>
<evidence type="ECO:0000256" key="4">
    <source>
        <dbReference type="ARBA" id="ARBA00022722"/>
    </source>
</evidence>
<evidence type="ECO:0000259" key="9">
    <source>
        <dbReference type="Pfam" id="PF26138"/>
    </source>
</evidence>
<reference evidence="10" key="1">
    <citation type="submission" date="2022-08" db="EMBL/GenBank/DDBJ databases">
        <authorList>
            <person name="Marques A."/>
        </authorList>
    </citation>
    <scope>NUCLEOTIDE SEQUENCE</scope>
    <source>
        <strain evidence="10">RhyPub2mFocal</strain>
        <tissue evidence="10">Leaves</tissue>
    </source>
</reference>
<gene>
    <name evidence="10" type="ORF">LUZ62_044786</name>
</gene>
<proteinExistence type="inferred from homology"/>
<evidence type="ECO:0000256" key="1">
    <source>
        <dbReference type="ARBA" id="ARBA00001968"/>
    </source>
</evidence>
<keyword evidence="4" id="KW-0540">Nuclease</keyword>
<protein>
    <submittedName>
        <fullName evidence="10">Nuclease</fullName>
    </submittedName>
</protein>
<dbReference type="PANTHER" id="PTHR22930:SF259">
    <property type="entry name" value="OS08G0106900 PROTEIN"/>
    <property type="match status" value="1"/>
</dbReference>
<evidence type="ECO:0000313" key="10">
    <source>
        <dbReference type="EMBL" id="KAJ4793540.1"/>
    </source>
</evidence>
<dbReference type="GO" id="GO:0004518">
    <property type="term" value="F:nuclease activity"/>
    <property type="evidence" value="ECO:0007669"/>
    <property type="project" value="UniProtKB-KW"/>
</dbReference>
<comment type="caution">
    <text evidence="10">The sequence shown here is derived from an EMBL/GenBank/DDBJ whole genome shotgun (WGS) entry which is preliminary data.</text>
</comment>